<name>A0AAN5CUA3_9BILA</name>
<evidence type="ECO:0000313" key="2">
    <source>
        <dbReference type="EMBL" id="GMR50756.1"/>
    </source>
</evidence>
<accession>A0AAN5CUA3</accession>
<reference evidence="2" key="2">
    <citation type="submission" date="2023-06" db="EMBL/GenBank/DDBJ databases">
        <title>Genome assembly of Pristionchus species.</title>
        <authorList>
            <person name="Yoshida K."/>
            <person name="Sommer R.J."/>
        </authorList>
    </citation>
    <scope>NUCLEOTIDE SEQUENCE</scope>
    <source>
        <strain evidence="2 3">RS5460</strain>
    </source>
</reference>
<keyword evidence="3" id="KW-1185">Reference proteome</keyword>
<evidence type="ECO:0000313" key="3">
    <source>
        <dbReference type="Proteomes" id="UP001328107"/>
    </source>
</evidence>
<dbReference type="AlphaFoldDB" id="A0AAN5CUA3"/>
<sequence>LAFLPLSAALQCYEGIVEKENNQIISDSKKVSYCDKECVYKENDEDRNGNKYVKIEYECILYNEQFIDWHRYVDKILESGGKMRLIKVTLATCTVDLCNDSKETVEATFKAAEDSVKHKCYSSKDGTTDFIESSFKRKVPCTSEYCITVEGARG</sequence>
<evidence type="ECO:0000313" key="1">
    <source>
        <dbReference type="EMBL" id="GMR50751.1"/>
    </source>
</evidence>
<comment type="caution">
    <text evidence="2">The sequence shown here is derived from an EMBL/GenBank/DDBJ whole genome shotgun (WGS) entry which is preliminary data.</text>
</comment>
<reference evidence="3" key="1">
    <citation type="submission" date="2022-10" db="EMBL/GenBank/DDBJ databases">
        <title>Genome assembly of Pristionchus species.</title>
        <authorList>
            <person name="Yoshida K."/>
            <person name="Sommer R.J."/>
        </authorList>
    </citation>
    <scope>NUCLEOTIDE SEQUENCE [LARGE SCALE GENOMIC DNA]</scope>
    <source>
        <strain evidence="3">RS5460</strain>
    </source>
</reference>
<gene>
    <name evidence="1" type="ORF">PMAYCL1PPCAC_20946</name>
    <name evidence="2" type="ORF">PMAYCL1PPCAC_20951</name>
</gene>
<proteinExistence type="predicted"/>
<dbReference type="Proteomes" id="UP001328107">
    <property type="component" value="Unassembled WGS sequence"/>
</dbReference>
<dbReference type="EMBL" id="BTRK01000004">
    <property type="protein sequence ID" value="GMR50756.1"/>
    <property type="molecule type" value="Genomic_DNA"/>
</dbReference>
<feature type="non-terminal residue" evidence="2">
    <location>
        <position position="154"/>
    </location>
</feature>
<organism evidence="2 3">
    <name type="scientific">Pristionchus mayeri</name>
    <dbReference type="NCBI Taxonomy" id="1317129"/>
    <lineage>
        <taxon>Eukaryota</taxon>
        <taxon>Metazoa</taxon>
        <taxon>Ecdysozoa</taxon>
        <taxon>Nematoda</taxon>
        <taxon>Chromadorea</taxon>
        <taxon>Rhabditida</taxon>
        <taxon>Rhabditina</taxon>
        <taxon>Diplogasteromorpha</taxon>
        <taxon>Diplogasteroidea</taxon>
        <taxon>Neodiplogasteridae</taxon>
        <taxon>Pristionchus</taxon>
    </lineage>
</organism>
<protein>
    <submittedName>
        <fullName evidence="2">Uncharacterized protein</fullName>
    </submittedName>
</protein>
<dbReference type="EMBL" id="BTRK01000004">
    <property type="protein sequence ID" value="GMR50751.1"/>
    <property type="molecule type" value="Genomic_DNA"/>
</dbReference>
<feature type="non-terminal residue" evidence="2">
    <location>
        <position position="1"/>
    </location>
</feature>